<accession>A0AA50E3U9</accession>
<organism evidence="5">
    <name type="scientific">croton golden spot associated virus C</name>
    <dbReference type="NCBI Taxonomy" id="3072822"/>
    <lineage>
        <taxon>Viruses</taxon>
        <taxon>Riboviria</taxon>
        <taxon>Orthornavirae</taxon>
        <taxon>Kitrinoviricota</taxon>
        <taxon>Alsuviricetes</taxon>
        <taxon>Martellivirales</taxon>
        <taxon>Closteroviridae</taxon>
    </lineage>
</organism>
<evidence type="ECO:0000256" key="4">
    <source>
        <dbReference type="SAM" id="MobiDB-lite"/>
    </source>
</evidence>
<feature type="compositionally biased region" description="Basic and acidic residues" evidence="4">
    <location>
        <begin position="217"/>
        <end position="226"/>
    </location>
</feature>
<sequence length="464" mass="53849">MDYEDFIETIDNQVVTRADNNMWCQSHNMLLSDVSDLSLTIATTSDMMSSKFIFHIKITIPDGYLIYEYRFNDNKSHTFRQSGGKTWSNAYDTIGSPRMLKLGADNVIRIYKDNQDWLLAINGFKYIKIKSIYKPTDMILSFAYPIGNFTLNKSKSYITDFVRIKSIFKVSLLNNNDFQPRYIRCYLLNLNSNDSFNLKVGNALQFNTIKSTQDLNIREEEVEKSKPVNTSPTQSDDNNTPTKTSSKLEAQSDKSEMSNVIDLNKSDVMLETSTKPIEDIEQNMLAKSKIKGVERYKLTNSEIELLFKKLVDHYIKKGFDEYQAELIIFQMGISFCTSKNSIGDLTSNLIWERSDGKTIRLRKSDHVKFLYNLCKVNCNLERVILKYYSEKILRLLKNGQLIPAVHHANRRGIKSEFAYLFSDFFDYSKLKLSDQELQVLNSDMQYISLKTKHRRSIVNVNQLF</sequence>
<dbReference type="EMBL" id="OR085851">
    <property type="protein sequence ID" value="WLT68061.1"/>
    <property type="molecule type" value="Genomic_RNA"/>
</dbReference>
<feature type="region of interest" description="Disordered" evidence="4">
    <location>
        <begin position="217"/>
        <end position="257"/>
    </location>
</feature>
<evidence type="ECO:0000256" key="1">
    <source>
        <dbReference type="ARBA" id="ARBA00004328"/>
    </source>
</evidence>
<comment type="subcellular location">
    <subcellularLocation>
        <location evidence="1">Virion</location>
    </subcellularLocation>
</comment>
<evidence type="ECO:0000313" key="5">
    <source>
        <dbReference type="EMBL" id="WLT68061.1"/>
    </source>
</evidence>
<evidence type="ECO:0000256" key="2">
    <source>
        <dbReference type="ARBA" id="ARBA00022561"/>
    </source>
</evidence>
<gene>
    <name evidence="5" type="primary">CPm</name>
</gene>
<protein>
    <submittedName>
        <fullName evidence="5">Minor coat protein</fullName>
    </submittedName>
</protein>
<dbReference type="GO" id="GO:0019028">
    <property type="term" value="C:viral capsid"/>
    <property type="evidence" value="ECO:0007669"/>
    <property type="project" value="UniProtKB-KW"/>
</dbReference>
<name>A0AA50E3U9_9CLOS</name>
<reference evidence="5" key="1">
    <citation type="submission" date="2023-05" db="EMBL/GenBank/DDBJ databases">
        <title>The Virome of croton golden: Identification, Genomic characterization, prevalence of new virus of croton golden associated viruses in China.</title>
        <authorList>
            <person name="Ma Y."/>
            <person name="Che H."/>
        </authorList>
    </citation>
    <scope>NUCLEOTIDE SEQUENCE</scope>
    <source>
        <strain evidence="5">CGSaVC-1</strain>
    </source>
</reference>
<feature type="compositionally biased region" description="Polar residues" evidence="4">
    <location>
        <begin position="227"/>
        <end position="249"/>
    </location>
</feature>
<keyword evidence="3" id="KW-0946">Virion</keyword>
<evidence type="ECO:0000256" key="3">
    <source>
        <dbReference type="ARBA" id="ARBA00022844"/>
    </source>
</evidence>
<proteinExistence type="predicted"/>
<keyword evidence="2 5" id="KW-0167">Capsid protein</keyword>
<dbReference type="InterPro" id="IPR002679">
    <property type="entry name" value="Closter_coat"/>
</dbReference>
<dbReference type="Pfam" id="PF01785">
    <property type="entry name" value="Closter_coat"/>
    <property type="match status" value="1"/>
</dbReference>